<dbReference type="EMBL" id="CABDUW010001429">
    <property type="protein sequence ID" value="VTJ81453.1"/>
    <property type="molecule type" value="Genomic_DNA"/>
</dbReference>
<feature type="region of interest" description="Disordered" evidence="1">
    <location>
        <begin position="44"/>
        <end position="68"/>
    </location>
</feature>
<sequence>ISPTLEDLQKPCHSRTMASTGSPLQGRCSLDVPECSHNVCHLIHSASPPGRSHERFQTAAVGRDSELQ</sequence>
<gene>
    <name evidence="2" type="ORF">MONAX_5E000402</name>
</gene>
<accession>A0A5E4CHX9</accession>
<evidence type="ECO:0000313" key="2">
    <source>
        <dbReference type="EMBL" id="VTJ81453.1"/>
    </source>
</evidence>
<name>A0A5E4CHX9_MARMO</name>
<feature type="non-terminal residue" evidence="2">
    <location>
        <position position="68"/>
    </location>
</feature>
<reference evidence="2" key="1">
    <citation type="submission" date="2019-04" db="EMBL/GenBank/DDBJ databases">
        <authorList>
            <person name="Alioto T."/>
            <person name="Alioto T."/>
        </authorList>
    </citation>
    <scope>NUCLEOTIDE SEQUENCE [LARGE SCALE GENOMIC DNA]</scope>
</reference>
<feature type="region of interest" description="Disordered" evidence="1">
    <location>
        <begin position="1"/>
        <end position="24"/>
    </location>
</feature>
<dbReference type="AlphaFoldDB" id="A0A5E4CHX9"/>
<dbReference type="Proteomes" id="UP000335636">
    <property type="component" value="Unassembled WGS sequence"/>
</dbReference>
<protein>
    <submittedName>
        <fullName evidence="2">Uncharacterized protein</fullName>
    </submittedName>
</protein>
<proteinExistence type="predicted"/>
<keyword evidence="3" id="KW-1185">Reference proteome</keyword>
<evidence type="ECO:0000313" key="3">
    <source>
        <dbReference type="Proteomes" id="UP000335636"/>
    </source>
</evidence>
<feature type="non-terminal residue" evidence="2">
    <location>
        <position position="1"/>
    </location>
</feature>
<evidence type="ECO:0000256" key="1">
    <source>
        <dbReference type="SAM" id="MobiDB-lite"/>
    </source>
</evidence>
<comment type="caution">
    <text evidence="2">The sequence shown here is derived from an EMBL/GenBank/DDBJ whole genome shotgun (WGS) entry which is preliminary data.</text>
</comment>
<organism evidence="2 3">
    <name type="scientific">Marmota monax</name>
    <name type="common">Woodchuck</name>
    <dbReference type="NCBI Taxonomy" id="9995"/>
    <lineage>
        <taxon>Eukaryota</taxon>
        <taxon>Metazoa</taxon>
        <taxon>Chordata</taxon>
        <taxon>Craniata</taxon>
        <taxon>Vertebrata</taxon>
        <taxon>Euteleostomi</taxon>
        <taxon>Mammalia</taxon>
        <taxon>Eutheria</taxon>
        <taxon>Euarchontoglires</taxon>
        <taxon>Glires</taxon>
        <taxon>Rodentia</taxon>
        <taxon>Sciuromorpha</taxon>
        <taxon>Sciuridae</taxon>
        <taxon>Xerinae</taxon>
        <taxon>Marmotini</taxon>
        <taxon>Marmota</taxon>
    </lineage>
</organism>